<dbReference type="GO" id="GO:0003777">
    <property type="term" value="F:microtubule motor activity"/>
    <property type="evidence" value="ECO:0007669"/>
    <property type="project" value="InterPro"/>
</dbReference>
<evidence type="ECO:0000256" key="13">
    <source>
        <dbReference type="SAM" id="SignalP"/>
    </source>
</evidence>
<feature type="coiled-coil region" evidence="11">
    <location>
        <begin position="593"/>
        <end position="689"/>
    </location>
</feature>
<feature type="binding site" evidence="10">
    <location>
        <begin position="124"/>
        <end position="131"/>
    </location>
    <ligand>
        <name>ATP</name>
        <dbReference type="ChEBI" id="CHEBI:30616"/>
    </ligand>
</feature>
<dbReference type="PRINTS" id="PR00380">
    <property type="entry name" value="KINESINHEAVY"/>
</dbReference>
<keyword evidence="13" id="KW-0732">Signal</keyword>
<evidence type="ECO:0000259" key="14">
    <source>
        <dbReference type="PROSITE" id="PS50067"/>
    </source>
</evidence>
<dbReference type="GO" id="GO:0005874">
    <property type="term" value="C:microtubule"/>
    <property type="evidence" value="ECO:0007669"/>
    <property type="project" value="UniProtKB-KW"/>
</dbReference>
<dbReference type="Gene3D" id="3.40.850.10">
    <property type="entry name" value="Kinesin motor domain"/>
    <property type="match status" value="1"/>
</dbReference>
<feature type="domain" description="Kinesin motor" evidence="14">
    <location>
        <begin position="45"/>
        <end position="377"/>
    </location>
</feature>
<dbReference type="PROSITE" id="PS00411">
    <property type="entry name" value="KINESIN_MOTOR_1"/>
    <property type="match status" value="1"/>
</dbReference>
<keyword evidence="6 11" id="KW-0175">Coiled coil</keyword>
<dbReference type="GO" id="GO:0007018">
    <property type="term" value="P:microtubule-based movement"/>
    <property type="evidence" value="ECO:0007669"/>
    <property type="project" value="InterPro"/>
</dbReference>
<keyword evidence="5 10" id="KW-0067">ATP-binding</keyword>
<keyword evidence="8" id="KW-0206">Cytoskeleton</keyword>
<dbReference type="GO" id="GO:0007052">
    <property type="term" value="P:mitotic spindle organization"/>
    <property type="evidence" value="ECO:0007669"/>
    <property type="project" value="TreeGrafter"/>
</dbReference>
<evidence type="ECO:0000256" key="8">
    <source>
        <dbReference type="ARBA" id="ARBA00023212"/>
    </source>
</evidence>
<evidence type="ECO:0000256" key="9">
    <source>
        <dbReference type="ARBA" id="ARBA00034704"/>
    </source>
</evidence>
<evidence type="ECO:0000256" key="10">
    <source>
        <dbReference type="PROSITE-ProRule" id="PRU00283"/>
    </source>
</evidence>
<dbReference type="InterPro" id="IPR027640">
    <property type="entry name" value="Kinesin-like_fam"/>
</dbReference>
<comment type="subcellular location">
    <subcellularLocation>
        <location evidence="1">Cytoplasm</location>
        <location evidence="1">Cytoskeleton</location>
    </subcellularLocation>
</comment>
<accession>A0A0K2TNA6</accession>
<dbReference type="PROSITE" id="PS50067">
    <property type="entry name" value="KINESIN_MOTOR_2"/>
    <property type="match status" value="1"/>
</dbReference>
<dbReference type="AlphaFoldDB" id="A0A0K2TNA6"/>
<protein>
    <submittedName>
        <fullName evidence="15">Chromosomeassociated kinesin KIF4like [Ficedula albicollis]</fullName>
    </submittedName>
</protein>
<dbReference type="GO" id="GO:0005875">
    <property type="term" value="C:microtubule associated complex"/>
    <property type="evidence" value="ECO:0007669"/>
    <property type="project" value="TreeGrafter"/>
</dbReference>
<proteinExistence type="inferred from homology"/>
<dbReference type="InterPro" id="IPR036961">
    <property type="entry name" value="Kinesin_motor_dom_sf"/>
</dbReference>
<feature type="region of interest" description="Disordered" evidence="12">
    <location>
        <begin position="994"/>
        <end position="1019"/>
    </location>
</feature>
<evidence type="ECO:0000256" key="1">
    <source>
        <dbReference type="ARBA" id="ARBA00004245"/>
    </source>
</evidence>
<dbReference type="PANTHER" id="PTHR47969:SF15">
    <property type="entry name" value="CHROMOSOME-ASSOCIATED KINESIN KIF4A-RELATED"/>
    <property type="match status" value="1"/>
</dbReference>
<feature type="non-terminal residue" evidence="15">
    <location>
        <position position="1"/>
    </location>
</feature>
<dbReference type="InterPro" id="IPR027417">
    <property type="entry name" value="P-loop_NTPase"/>
</dbReference>
<dbReference type="SMART" id="SM00129">
    <property type="entry name" value="KISc"/>
    <property type="match status" value="1"/>
</dbReference>
<dbReference type="InterPro" id="IPR001752">
    <property type="entry name" value="Kinesin_motor_dom"/>
</dbReference>
<dbReference type="EMBL" id="HACA01009575">
    <property type="protein sequence ID" value="CDW26936.1"/>
    <property type="molecule type" value="Transcribed_RNA"/>
</dbReference>
<dbReference type="FunFam" id="3.40.850.10:FF:000019">
    <property type="entry name" value="Kinesin-like protein KIN-5D"/>
    <property type="match status" value="1"/>
</dbReference>
<dbReference type="GO" id="GO:0005524">
    <property type="term" value="F:ATP binding"/>
    <property type="evidence" value="ECO:0007669"/>
    <property type="project" value="UniProtKB-UniRule"/>
</dbReference>
<evidence type="ECO:0000256" key="5">
    <source>
        <dbReference type="ARBA" id="ARBA00022840"/>
    </source>
</evidence>
<evidence type="ECO:0000256" key="12">
    <source>
        <dbReference type="SAM" id="MobiDB-lite"/>
    </source>
</evidence>
<dbReference type="Pfam" id="PF25764">
    <property type="entry name" value="KIF21A_4th"/>
    <property type="match status" value="1"/>
</dbReference>
<feature type="coiled-coil region" evidence="11">
    <location>
        <begin position="383"/>
        <end position="455"/>
    </location>
</feature>
<evidence type="ECO:0000256" key="11">
    <source>
        <dbReference type="SAM" id="Coils"/>
    </source>
</evidence>
<feature type="signal peptide" evidence="13">
    <location>
        <begin position="1"/>
        <end position="20"/>
    </location>
</feature>
<keyword evidence="4 10" id="KW-0547">Nucleotide-binding</keyword>
<evidence type="ECO:0000256" key="6">
    <source>
        <dbReference type="ARBA" id="ARBA00023054"/>
    </source>
</evidence>
<name>A0A0K2TNA6_LEPSM</name>
<dbReference type="GO" id="GO:0051231">
    <property type="term" value="P:spindle elongation"/>
    <property type="evidence" value="ECO:0007669"/>
    <property type="project" value="TreeGrafter"/>
</dbReference>
<organism evidence="15">
    <name type="scientific">Lepeophtheirus salmonis</name>
    <name type="common">Salmon louse</name>
    <name type="synonym">Caligus salmonis</name>
    <dbReference type="NCBI Taxonomy" id="72036"/>
    <lineage>
        <taxon>Eukaryota</taxon>
        <taxon>Metazoa</taxon>
        <taxon>Ecdysozoa</taxon>
        <taxon>Arthropoda</taxon>
        <taxon>Crustacea</taxon>
        <taxon>Multicrustacea</taxon>
        <taxon>Hexanauplia</taxon>
        <taxon>Copepoda</taxon>
        <taxon>Siphonostomatoida</taxon>
        <taxon>Caligidae</taxon>
        <taxon>Lepeophtheirus</taxon>
    </lineage>
</organism>
<keyword evidence="3" id="KW-0493">Microtubule</keyword>
<dbReference type="PANTHER" id="PTHR47969">
    <property type="entry name" value="CHROMOSOME-ASSOCIATED KINESIN KIF4A-RELATED"/>
    <property type="match status" value="1"/>
</dbReference>
<evidence type="ECO:0000256" key="2">
    <source>
        <dbReference type="ARBA" id="ARBA00022490"/>
    </source>
</evidence>
<evidence type="ECO:0000256" key="3">
    <source>
        <dbReference type="ARBA" id="ARBA00022701"/>
    </source>
</evidence>
<evidence type="ECO:0000256" key="4">
    <source>
        <dbReference type="ARBA" id="ARBA00022741"/>
    </source>
</evidence>
<evidence type="ECO:0000313" key="15">
    <source>
        <dbReference type="EMBL" id="CDW26936.1"/>
    </source>
</evidence>
<comment type="similarity">
    <text evidence="9">Belongs to the TRAFAC class myosin-kinesin ATPase superfamily. Kinesin family. KIN-5/BimC subfamily.</text>
</comment>
<keyword evidence="7 10" id="KW-0505">Motor protein</keyword>
<dbReference type="OrthoDB" id="3176171at2759"/>
<dbReference type="SUPFAM" id="SSF52540">
    <property type="entry name" value="P-loop containing nucleoside triphosphate hydrolases"/>
    <property type="match status" value="1"/>
</dbReference>
<feature type="chain" id="PRO_5005487933" evidence="13">
    <location>
        <begin position="21"/>
        <end position="1151"/>
    </location>
</feature>
<keyword evidence="2" id="KW-0963">Cytoplasm</keyword>
<sequence length="1151" mass="131298">FYSLVYLFISLWLTLTLKSGDSTLGSVVRSRSLLIVMMSTNGAIPVRVAVRFRPLNENELNEGYEDAIQVLEGKQIFIKSTKNAFTFDFAFGNDVHQEEVYSKSVKELIPQLFKGYNVTVLAYGQTGSGKTYTMGTTNSPSTSPELIGIIPRAIKDIFEHISQEACEDVSFVTKVSFIELYKENLYDLLSNKSQRKEECYLDIREDPKIGLHISNLSEFPVDSLSDTIIQLEKGSKKRITAATAMNNVSSRSHAIFTFHIEGTNRNKDVLVAKFQLVDLAGSERQKKTKATGERLKEGIDINKGLLALGNVIAALGEETHSSGYKHIPYRDSKLTRLLQDSIGGNSYTLMIACSSPSDSNLDETISALRYADRARKIKNKPIVNFEKKQIDMLKNEISNLKAQLEGRGNGSKDLQDNAHEYGELQDAINKLQDAINKLKTENKELSYALMTLHEELALLHDENLKSEALNEKLKIELTKLFKDSNSKDENSIHPKIQHLFSVNEDSGEIMMESIPNETNSTIQVENEDLNDVDQCEIDTTNESPASIALRQNNIATMIQSISKNIRQKEQLASTMIYNDETFNLMELKYEESIRDMEAEIHKMSTKKEEILNKIKRESNLSMVSKQRKLQIQELEAMIQNLKKKLMEQEKLAEINEKNNSKIATLASEILQMKQQKVKLVNQMKEETRKVKSWKLKKEEEFTKDKISEKKANFKISKMETLHNKQINVSKRKVEESAAVNARLKAIVDKQKSYRSKTSSNGLAGSGERVRSLVDNEIEILVGYKEAVQTRENFLKERATLTSLLNRYRKELKLIVCQEKYKQMQCKVHNIEKEIEVRSSGISNLQHYVDDLNKFRNGTSTQLDTLQNMTDTKLAIEFLFEKCGDSLASLSYTRNENNDLSNQIGYLSRLCSQHDRDIADLKSNYEDVIIQMSCEHEKKVRFLLKQLPGFKDYEPSSETENHFNNQVSEIRQVSKLTETLSKMKEDNHRPKFALENKTFSMPPPTPKGSREESNLSCSPIEKDSDEENVLEWKRTPLFAQINGLKRHSLANVHNSYHNSSNNTKLNTMLEELNSDYSISEEVSPEKRRKLMSHSGCKCQNNCSEVSNCRCRMDDKICRDCCCSYKRCSNRKQFLDVPINSALVKDNVGHSTL</sequence>
<dbReference type="InterPro" id="IPR019821">
    <property type="entry name" value="Kinesin_motor_CS"/>
</dbReference>
<dbReference type="Pfam" id="PF00225">
    <property type="entry name" value="Kinesin"/>
    <property type="match status" value="1"/>
</dbReference>
<dbReference type="GO" id="GO:0008017">
    <property type="term" value="F:microtubule binding"/>
    <property type="evidence" value="ECO:0007669"/>
    <property type="project" value="InterPro"/>
</dbReference>
<reference evidence="15" key="1">
    <citation type="submission" date="2014-05" db="EMBL/GenBank/DDBJ databases">
        <authorList>
            <person name="Chronopoulou M."/>
        </authorList>
    </citation>
    <scope>NUCLEOTIDE SEQUENCE</scope>
    <source>
        <tissue evidence="15">Whole organism</tissue>
    </source>
</reference>
<evidence type="ECO:0000256" key="7">
    <source>
        <dbReference type="ARBA" id="ARBA00023175"/>
    </source>
</evidence>